<comment type="caution">
    <text evidence="3">The sequence shown here is derived from an EMBL/GenBank/DDBJ whole genome shotgun (WGS) entry which is preliminary data.</text>
</comment>
<accession>A0A5J4KKL5</accession>
<dbReference type="PROSITE" id="PS00166">
    <property type="entry name" value="ENOYL_COA_HYDRATASE"/>
    <property type="match status" value="1"/>
</dbReference>
<dbReference type="EMBL" id="BKZW01000002">
    <property type="protein sequence ID" value="GER89934.1"/>
    <property type="molecule type" value="Genomic_DNA"/>
</dbReference>
<organism evidence="3 4">
    <name type="scientific">Dictyobacter vulcani</name>
    <dbReference type="NCBI Taxonomy" id="2607529"/>
    <lineage>
        <taxon>Bacteria</taxon>
        <taxon>Bacillati</taxon>
        <taxon>Chloroflexota</taxon>
        <taxon>Ktedonobacteria</taxon>
        <taxon>Ktedonobacterales</taxon>
        <taxon>Dictyobacteraceae</taxon>
        <taxon>Dictyobacter</taxon>
    </lineage>
</organism>
<reference evidence="3 4" key="1">
    <citation type="submission" date="2019-10" db="EMBL/GenBank/DDBJ databases">
        <title>Dictyobacter vulcani sp. nov., within the class Ktedonobacteria, isolated from soil of volcanic Mt. Zao.</title>
        <authorList>
            <person name="Zheng Y."/>
            <person name="Wang C.M."/>
            <person name="Sakai Y."/>
            <person name="Abe K."/>
            <person name="Yokota A."/>
            <person name="Yabe S."/>
        </authorList>
    </citation>
    <scope>NUCLEOTIDE SEQUENCE [LARGE SCALE GENOMIC DNA]</scope>
    <source>
        <strain evidence="3 4">W12</strain>
    </source>
</reference>
<dbReference type="InterPro" id="IPR029045">
    <property type="entry name" value="ClpP/crotonase-like_dom_sf"/>
</dbReference>
<dbReference type="GO" id="GO:0006635">
    <property type="term" value="P:fatty acid beta-oxidation"/>
    <property type="evidence" value="ECO:0007669"/>
    <property type="project" value="TreeGrafter"/>
</dbReference>
<keyword evidence="3" id="KW-0413">Isomerase</keyword>
<dbReference type="InterPro" id="IPR018376">
    <property type="entry name" value="Enoyl-CoA_hyd/isom_CS"/>
</dbReference>
<dbReference type="PANTHER" id="PTHR11941">
    <property type="entry name" value="ENOYL-COA HYDRATASE-RELATED"/>
    <property type="match status" value="1"/>
</dbReference>
<dbReference type="InterPro" id="IPR001753">
    <property type="entry name" value="Enoyl-CoA_hydra/iso"/>
</dbReference>
<evidence type="ECO:0000256" key="1">
    <source>
        <dbReference type="ARBA" id="ARBA00005254"/>
    </source>
</evidence>
<evidence type="ECO:0000256" key="2">
    <source>
        <dbReference type="RuleBase" id="RU003707"/>
    </source>
</evidence>
<proteinExistence type="inferred from homology"/>
<dbReference type="AlphaFoldDB" id="A0A5J4KKL5"/>
<keyword evidence="4" id="KW-1185">Reference proteome</keyword>
<evidence type="ECO:0000313" key="4">
    <source>
        <dbReference type="Proteomes" id="UP000326912"/>
    </source>
</evidence>
<evidence type="ECO:0000313" key="3">
    <source>
        <dbReference type="EMBL" id="GER89934.1"/>
    </source>
</evidence>
<name>A0A5J4KKL5_9CHLR</name>
<dbReference type="Proteomes" id="UP000326912">
    <property type="component" value="Unassembled WGS sequence"/>
</dbReference>
<dbReference type="Gene3D" id="3.90.226.10">
    <property type="entry name" value="2-enoyl-CoA Hydratase, Chain A, domain 1"/>
    <property type="match status" value="1"/>
</dbReference>
<dbReference type="Gene3D" id="6.20.390.20">
    <property type="match status" value="1"/>
</dbReference>
<sequence>MNKQEKVMSHPVVELFEIEPDIIQVKMQDRVHKNAFSKELTRGLIQSFELIQASSSYKVVILTGYDSYFATGGTQEGLLRIQQGITNFTDDNIYSLALDCPIPVIAAMQGHGIGGGFVMGLFADLVVLSRESVYTTNFMKYGFTPGMGATFIVPQKLGLSLAQELLLTASNYRGAELEKRGIPFAVLPRQQVMDHALELARQLAEKPRNSLITLKDHLVAPLRAQISRVVEQEIIMHEKTFHQAEVKDRIAQLYGN</sequence>
<dbReference type="CDD" id="cd06558">
    <property type="entry name" value="crotonase-like"/>
    <property type="match status" value="1"/>
</dbReference>
<dbReference type="NCBIfam" id="NF005496">
    <property type="entry name" value="PRK07110.1"/>
    <property type="match status" value="1"/>
</dbReference>
<dbReference type="PANTHER" id="PTHR11941:SF133">
    <property type="entry name" value="1,2-EPOXYPHENYLACETYL-COA ISOMERASE"/>
    <property type="match status" value="1"/>
</dbReference>
<dbReference type="GO" id="GO:0016853">
    <property type="term" value="F:isomerase activity"/>
    <property type="evidence" value="ECO:0007669"/>
    <property type="project" value="UniProtKB-KW"/>
</dbReference>
<protein>
    <submittedName>
        <fullName evidence="3">Putative polyketide biosynthesis enoyl-CoA isomerase PksI</fullName>
    </submittedName>
</protein>
<dbReference type="Pfam" id="PF00378">
    <property type="entry name" value="ECH_1"/>
    <property type="match status" value="1"/>
</dbReference>
<dbReference type="SUPFAM" id="SSF52096">
    <property type="entry name" value="ClpP/crotonase"/>
    <property type="match status" value="1"/>
</dbReference>
<comment type="similarity">
    <text evidence="1 2">Belongs to the enoyl-CoA hydratase/isomerase family.</text>
</comment>
<gene>
    <name evidence="3" type="primary">pksI</name>
    <name evidence="3" type="ORF">KDW_40960</name>
</gene>